<reference evidence="1" key="1">
    <citation type="journal article" date="2020" name="Nature">
        <title>Giant virus diversity and host interactions through global metagenomics.</title>
        <authorList>
            <person name="Schulz F."/>
            <person name="Roux S."/>
            <person name="Paez-Espino D."/>
            <person name="Jungbluth S."/>
            <person name="Walsh D.A."/>
            <person name="Denef V.J."/>
            <person name="McMahon K.D."/>
            <person name="Konstantinidis K.T."/>
            <person name="Eloe-Fadrosh E.A."/>
            <person name="Kyrpides N.C."/>
            <person name="Woyke T."/>
        </authorList>
    </citation>
    <scope>NUCLEOTIDE SEQUENCE</scope>
    <source>
        <strain evidence="1">GVMAG-S-1101165-84</strain>
    </source>
</reference>
<evidence type="ECO:0000313" key="1">
    <source>
        <dbReference type="EMBL" id="QHU11025.1"/>
    </source>
</evidence>
<name>A0A6C0JZ23_9ZZZZ</name>
<protein>
    <submittedName>
        <fullName evidence="1">Uncharacterized protein</fullName>
    </submittedName>
</protein>
<dbReference type="AlphaFoldDB" id="A0A6C0JZ23"/>
<organism evidence="1">
    <name type="scientific">viral metagenome</name>
    <dbReference type="NCBI Taxonomy" id="1070528"/>
    <lineage>
        <taxon>unclassified sequences</taxon>
        <taxon>metagenomes</taxon>
        <taxon>organismal metagenomes</taxon>
    </lineage>
</organism>
<accession>A0A6C0JZ23</accession>
<proteinExistence type="predicted"/>
<dbReference type="EMBL" id="MN740778">
    <property type="protein sequence ID" value="QHU11025.1"/>
    <property type="molecule type" value="Genomic_DNA"/>
</dbReference>
<sequence>MSSVTRFLKQIPSDGQYFVPVSLDASNILLNYFTQDANSSTMTYVSGAAAGSFTTSNARLVSSQDPNSTDLSGSLFLFRDMGKTIISSARTFRRVQLLQLNGVFSNNSMNGGWTSSNTSAGGWAVNNEGVVGAPSTNLRIDSDFGCFYFETGARGLGIAQGLIRYG</sequence>